<evidence type="ECO:0000313" key="2">
    <source>
        <dbReference type="Proteomes" id="UP001196915"/>
    </source>
</evidence>
<dbReference type="InterPro" id="IPR046560">
    <property type="entry name" value="DUF6714"/>
</dbReference>
<dbReference type="RefSeq" id="WP_155490636.1">
    <property type="nucleotide sequence ID" value="NZ_CAJHDG010000001.1"/>
</dbReference>
<dbReference type="EMBL" id="JAHPMX010000005">
    <property type="protein sequence ID" value="MBU9357251.1"/>
    <property type="molecule type" value="Genomic_DNA"/>
</dbReference>
<comment type="caution">
    <text evidence="1">The sequence shown here is derived from an EMBL/GenBank/DDBJ whole genome shotgun (WGS) entry which is preliminary data.</text>
</comment>
<name>A0AAP2HJZ1_9BURK</name>
<dbReference type="AlphaFoldDB" id="A0AAP2HJZ1"/>
<evidence type="ECO:0000313" key="1">
    <source>
        <dbReference type="EMBL" id="MBU9357251.1"/>
    </source>
</evidence>
<reference evidence="1" key="1">
    <citation type="submission" date="2021-06" db="EMBL/GenBank/DDBJ databases">
        <title>A collection of bacterial strains from the Burkholderia cepacia Research Laboratory and Repository.</title>
        <authorList>
            <person name="Lipuma J."/>
            <person name="Spilker T."/>
        </authorList>
    </citation>
    <scope>NUCLEOTIDE SEQUENCE</scope>
    <source>
        <strain evidence="1">AU37435</strain>
    </source>
</reference>
<gene>
    <name evidence="1" type="ORF">KTE52_13010</name>
</gene>
<proteinExistence type="predicted"/>
<accession>A0AAP2HJZ1</accession>
<dbReference type="Pfam" id="PF20461">
    <property type="entry name" value="DUF6714"/>
    <property type="match status" value="1"/>
</dbReference>
<sequence length="166" mass="19413">MGLLYNSQHATEMSLNFSIFENDFFPNGRSITDRSGIESCAVDDFFRGKRRFDITIKELKENYECDESACLTFMEPAAFSFFLPLFIKIAICHYEEAGNIPDSLVYKLHRMATGGENDWLNEVLRAYSKDQRDIIIDFLDEMSRTEWRYHASDLAFEAARLLREKF</sequence>
<organism evidence="1 2">
    <name type="scientific">Burkholderia multivorans</name>
    <dbReference type="NCBI Taxonomy" id="87883"/>
    <lineage>
        <taxon>Bacteria</taxon>
        <taxon>Pseudomonadati</taxon>
        <taxon>Pseudomonadota</taxon>
        <taxon>Betaproteobacteria</taxon>
        <taxon>Burkholderiales</taxon>
        <taxon>Burkholderiaceae</taxon>
        <taxon>Burkholderia</taxon>
        <taxon>Burkholderia cepacia complex</taxon>
    </lineage>
</organism>
<protein>
    <submittedName>
        <fullName evidence="1">Uncharacterized protein</fullName>
    </submittedName>
</protein>
<dbReference type="Proteomes" id="UP001196915">
    <property type="component" value="Unassembled WGS sequence"/>
</dbReference>